<dbReference type="RefSeq" id="WP_091101113.1">
    <property type="nucleotide sequence ID" value="NZ_FNXE01000038.1"/>
</dbReference>
<feature type="binding site" evidence="6">
    <location>
        <position position="135"/>
    </location>
    <ligand>
        <name>S-adenosyl-L-methionine</name>
        <dbReference type="ChEBI" id="CHEBI:59789"/>
    </ligand>
</feature>
<feature type="binding site" evidence="6">
    <location>
        <position position="71"/>
    </location>
    <ligand>
        <name>S-adenosyl-L-methionine</name>
        <dbReference type="ChEBI" id="CHEBI:59789"/>
    </ligand>
</feature>
<dbReference type="PANTHER" id="PTHR31760">
    <property type="entry name" value="S-ADENOSYL-L-METHIONINE-DEPENDENT METHYLTRANSFERASES SUPERFAMILY PROTEIN"/>
    <property type="match status" value="1"/>
</dbReference>
<keyword evidence="5 6" id="KW-0949">S-adenosyl-L-methionine</keyword>
<dbReference type="GO" id="GO:0005829">
    <property type="term" value="C:cytosol"/>
    <property type="evidence" value="ECO:0007669"/>
    <property type="project" value="TreeGrafter"/>
</dbReference>
<feature type="binding site" evidence="6">
    <location>
        <position position="76"/>
    </location>
    <ligand>
        <name>S-adenosyl-L-methionine</name>
        <dbReference type="ChEBI" id="CHEBI:59789"/>
    </ligand>
</feature>
<proteinExistence type="inferred from homology"/>
<evidence type="ECO:0000256" key="1">
    <source>
        <dbReference type="ARBA" id="ARBA00022490"/>
    </source>
</evidence>
<comment type="similarity">
    <text evidence="6">Belongs to the methyltransferase superfamily. RNA methyltransferase RsmG family.</text>
</comment>
<dbReference type="Gene3D" id="3.40.50.150">
    <property type="entry name" value="Vaccinia Virus protein VP39"/>
    <property type="match status" value="1"/>
</dbReference>
<gene>
    <name evidence="6" type="primary">rsmG</name>
    <name evidence="7" type="ORF">SAMN02927937_02349</name>
</gene>
<evidence type="ECO:0000313" key="7">
    <source>
        <dbReference type="EMBL" id="SEH95318.1"/>
    </source>
</evidence>
<dbReference type="PANTHER" id="PTHR31760:SF0">
    <property type="entry name" value="S-ADENOSYL-L-METHIONINE-DEPENDENT METHYLTRANSFERASES SUPERFAMILY PROTEIN"/>
    <property type="match status" value="1"/>
</dbReference>
<sequence length="209" mass="23873">MEEILVQFPDLNDVQKKQFEQLYDLYHDWNAKINVISRKDIDQLYTKHVLHSLGIAKVMVFKPNADVMDVGTGGGFPAIPLAILFPETNFYAIDVIAKKIKVVNEVATALQLKNIKAEQKRAELVTDKFDFIVSRAVTNMPDFVAWVKGKTKKQSIHELENGILYLKGGDLTEELKDFPKANLYNLSDFFNDEFFETKKVVHLPLKLKG</sequence>
<dbReference type="OrthoDB" id="9808773at2"/>
<evidence type="ECO:0000313" key="8">
    <source>
        <dbReference type="Proteomes" id="UP000199634"/>
    </source>
</evidence>
<reference evidence="7 8" key="1">
    <citation type="submission" date="2016-10" db="EMBL/GenBank/DDBJ databases">
        <authorList>
            <person name="de Groot N.N."/>
        </authorList>
    </citation>
    <scope>NUCLEOTIDE SEQUENCE [LARGE SCALE GENOMIC DNA]</scope>
    <source>
        <strain evidence="7 8">CGMCC 1.10825</strain>
    </source>
</reference>
<evidence type="ECO:0000256" key="3">
    <source>
        <dbReference type="ARBA" id="ARBA00022603"/>
    </source>
</evidence>
<keyword evidence="8" id="KW-1185">Reference proteome</keyword>
<keyword evidence="4 6" id="KW-0808">Transferase</keyword>
<dbReference type="EC" id="2.1.1.-" evidence="6"/>
<organism evidence="7 8">
    <name type="scientific">Paenimyroides marinum</name>
    <dbReference type="NCBI Taxonomy" id="1159016"/>
    <lineage>
        <taxon>Bacteria</taxon>
        <taxon>Pseudomonadati</taxon>
        <taxon>Bacteroidota</taxon>
        <taxon>Flavobacteriia</taxon>
        <taxon>Flavobacteriales</taxon>
        <taxon>Flavobacteriaceae</taxon>
        <taxon>Paenimyroides</taxon>
    </lineage>
</organism>
<dbReference type="Pfam" id="PF02527">
    <property type="entry name" value="GidB"/>
    <property type="match status" value="1"/>
</dbReference>
<dbReference type="SUPFAM" id="SSF53335">
    <property type="entry name" value="S-adenosyl-L-methionine-dependent methyltransferases"/>
    <property type="match status" value="1"/>
</dbReference>
<name>A0A1H6MC47_9FLAO</name>
<dbReference type="InterPro" id="IPR003682">
    <property type="entry name" value="rRNA_ssu_MeTfrase_G"/>
</dbReference>
<dbReference type="InterPro" id="IPR029063">
    <property type="entry name" value="SAM-dependent_MTases_sf"/>
</dbReference>
<keyword evidence="2 6" id="KW-0698">rRNA processing</keyword>
<comment type="subcellular location">
    <subcellularLocation>
        <location evidence="6">Cytoplasm</location>
    </subcellularLocation>
</comment>
<feature type="binding site" evidence="6">
    <location>
        <begin position="122"/>
        <end position="123"/>
    </location>
    <ligand>
        <name>S-adenosyl-L-methionine</name>
        <dbReference type="ChEBI" id="CHEBI:59789"/>
    </ligand>
</feature>
<keyword evidence="3 6" id="KW-0489">Methyltransferase</keyword>
<evidence type="ECO:0000256" key="2">
    <source>
        <dbReference type="ARBA" id="ARBA00022552"/>
    </source>
</evidence>
<dbReference type="GO" id="GO:0070043">
    <property type="term" value="F:rRNA (guanine-N7-)-methyltransferase activity"/>
    <property type="evidence" value="ECO:0007669"/>
    <property type="project" value="UniProtKB-UniRule"/>
</dbReference>
<evidence type="ECO:0000256" key="4">
    <source>
        <dbReference type="ARBA" id="ARBA00022679"/>
    </source>
</evidence>
<evidence type="ECO:0000256" key="6">
    <source>
        <dbReference type="HAMAP-Rule" id="MF_00074"/>
    </source>
</evidence>
<comment type="function">
    <text evidence="6">Specifically methylates the N7 position of a guanine in 16S rRNA.</text>
</comment>
<dbReference type="HAMAP" id="MF_00074">
    <property type="entry name" value="16SrRNA_methyltr_G"/>
    <property type="match status" value="1"/>
</dbReference>
<comment type="caution">
    <text evidence="6">Lacks conserved residue(s) required for the propagation of feature annotation.</text>
</comment>
<protein>
    <recommendedName>
        <fullName evidence="6">Ribosomal RNA small subunit methyltransferase G</fullName>
        <ecNumber evidence="6">2.1.1.-</ecNumber>
    </recommendedName>
    <alternativeName>
        <fullName evidence="6">16S rRNA 7-methylguanosine methyltransferase</fullName>
        <shortName evidence="6">16S rRNA m7G methyltransferase</shortName>
    </alternativeName>
</protein>
<keyword evidence="1 6" id="KW-0963">Cytoplasm</keyword>
<dbReference type="EMBL" id="FNXE01000038">
    <property type="protein sequence ID" value="SEH95318.1"/>
    <property type="molecule type" value="Genomic_DNA"/>
</dbReference>
<dbReference type="PIRSF" id="PIRSF003078">
    <property type="entry name" value="GidB"/>
    <property type="match status" value="1"/>
</dbReference>
<dbReference type="STRING" id="1159016.SAMN02927937_02349"/>
<dbReference type="NCBIfam" id="TIGR00138">
    <property type="entry name" value="rsmG_gidB"/>
    <property type="match status" value="1"/>
</dbReference>
<dbReference type="AlphaFoldDB" id="A0A1H6MC47"/>
<accession>A0A1H6MC47</accession>
<evidence type="ECO:0000256" key="5">
    <source>
        <dbReference type="ARBA" id="ARBA00022691"/>
    </source>
</evidence>
<dbReference type="Proteomes" id="UP000199634">
    <property type="component" value="Unassembled WGS sequence"/>
</dbReference>